<evidence type="ECO:0000256" key="5">
    <source>
        <dbReference type="ARBA" id="ARBA00035633"/>
    </source>
</evidence>
<keyword evidence="12" id="KW-1185">Reference proteome</keyword>
<dbReference type="InterPro" id="IPR036038">
    <property type="entry name" value="Aminotransferase-like"/>
</dbReference>
<comment type="function">
    <text evidence="8">Involved in the biosynthesis of p-aminobenzoate (PABA), a precursor of tetrahydrofolate. Converts 4-amino-4-deoxychorismate into 4-aminobenzoate (PABA) and pyruvate.</text>
</comment>
<dbReference type="GO" id="GO:0046656">
    <property type="term" value="P:folic acid biosynthetic process"/>
    <property type="evidence" value="ECO:0007669"/>
    <property type="project" value="UniProtKB-KW"/>
</dbReference>
<evidence type="ECO:0000256" key="4">
    <source>
        <dbReference type="ARBA" id="ARBA00022909"/>
    </source>
</evidence>
<evidence type="ECO:0000256" key="1">
    <source>
        <dbReference type="ARBA" id="ARBA00001933"/>
    </source>
</evidence>
<evidence type="ECO:0000256" key="3">
    <source>
        <dbReference type="ARBA" id="ARBA00022898"/>
    </source>
</evidence>
<reference evidence="12" key="1">
    <citation type="journal article" date="2018" name="Front. Microbiol.">
        <title>Genome-Based Analysis Reveals the Taxonomy and Diversity of the Family Idiomarinaceae.</title>
        <authorList>
            <person name="Liu Y."/>
            <person name="Lai Q."/>
            <person name="Shao Z."/>
        </authorList>
    </citation>
    <scope>NUCLEOTIDE SEQUENCE [LARGE SCALE GENOMIC DNA]</scope>
    <source>
        <strain evidence="12">CVS-6</strain>
    </source>
</reference>
<dbReference type="PANTHER" id="PTHR42743:SF10">
    <property type="entry name" value="D-ALANINE AMINOTRANSFERASE"/>
    <property type="match status" value="1"/>
</dbReference>
<gene>
    <name evidence="11" type="ORF">CWI71_08430</name>
</gene>
<evidence type="ECO:0000313" key="12">
    <source>
        <dbReference type="Proteomes" id="UP000288259"/>
    </source>
</evidence>
<comment type="catalytic activity">
    <reaction evidence="7">
        <text>4-amino-4-deoxychorismate = 4-aminobenzoate + pyruvate + H(+)</text>
        <dbReference type="Rhea" id="RHEA:16201"/>
        <dbReference type="ChEBI" id="CHEBI:15361"/>
        <dbReference type="ChEBI" id="CHEBI:15378"/>
        <dbReference type="ChEBI" id="CHEBI:17836"/>
        <dbReference type="ChEBI" id="CHEBI:58406"/>
        <dbReference type="EC" id="4.1.3.38"/>
    </reaction>
</comment>
<proteinExistence type="inferred from homology"/>
<name>A0A432YES6_9GAMM</name>
<keyword evidence="3" id="KW-0663">Pyridoxal phosphate</keyword>
<evidence type="ECO:0000256" key="9">
    <source>
        <dbReference type="ARBA" id="ARBA00069174"/>
    </source>
</evidence>
<organism evidence="11 12">
    <name type="scientific">Pseudidiomarina insulisalsae</name>
    <dbReference type="NCBI Taxonomy" id="575789"/>
    <lineage>
        <taxon>Bacteria</taxon>
        <taxon>Pseudomonadati</taxon>
        <taxon>Pseudomonadota</taxon>
        <taxon>Gammaproteobacteria</taxon>
        <taxon>Alteromonadales</taxon>
        <taxon>Idiomarinaceae</taxon>
        <taxon>Pseudidiomarina</taxon>
    </lineage>
</organism>
<dbReference type="EC" id="4.1.3.38" evidence="6"/>
<dbReference type="InterPro" id="IPR043132">
    <property type="entry name" value="BCAT-like_C"/>
</dbReference>
<dbReference type="Gene3D" id="3.20.10.10">
    <property type="entry name" value="D-amino Acid Aminotransferase, subunit A, domain 2"/>
    <property type="match status" value="1"/>
</dbReference>
<dbReference type="InterPro" id="IPR050571">
    <property type="entry name" value="Class-IV_PLP-Dep_Aminotrnsfr"/>
</dbReference>
<comment type="cofactor">
    <cofactor evidence="1">
        <name>pyridoxal 5'-phosphate</name>
        <dbReference type="ChEBI" id="CHEBI:597326"/>
    </cofactor>
</comment>
<accession>A0A432YES6</accession>
<dbReference type="AlphaFoldDB" id="A0A432YES6"/>
<sequence length="282" mass="31437">MSTYVYLNGDWIAPEHAKVSVFDRGFLFADGIYEVVPVYQGRPFLAEHHLARLDRSLAALAIPNHGDPFWYGLIEQLLARNAISDGLIYFQVTRGAETQRSHLPLGTLTPTVFASVSPLAVHWGVPTPAKVTLCEDIRWLRCDIKSISLLGNIMLKQHAQAQGAMEPLLFRGDHITEGASSNYFAVKDGALYTAPTDHLILPGITRMWVIELARQLGLPVYEQPFRVSELTQLDELFLTSSSREVQPIGQIDDIMIGQGQCGKITEQLVQAFHESKRKHCSS</sequence>
<dbReference type="Gene3D" id="3.30.470.10">
    <property type="match status" value="1"/>
</dbReference>
<comment type="caution">
    <text evidence="11">The sequence shown here is derived from an EMBL/GenBank/DDBJ whole genome shotgun (WGS) entry which is preliminary data.</text>
</comment>
<keyword evidence="11" id="KW-0808">Transferase</keyword>
<dbReference type="GO" id="GO:0005829">
    <property type="term" value="C:cytosol"/>
    <property type="evidence" value="ECO:0007669"/>
    <property type="project" value="TreeGrafter"/>
</dbReference>
<evidence type="ECO:0000313" key="11">
    <source>
        <dbReference type="EMBL" id="RUO59444.1"/>
    </source>
</evidence>
<evidence type="ECO:0000256" key="6">
    <source>
        <dbReference type="ARBA" id="ARBA00035676"/>
    </source>
</evidence>
<dbReference type="GO" id="GO:0008696">
    <property type="term" value="F:4-amino-4-deoxychorismate lyase activity"/>
    <property type="evidence" value="ECO:0007669"/>
    <property type="project" value="UniProtKB-EC"/>
</dbReference>
<comment type="similarity">
    <text evidence="2">Belongs to the class-IV pyridoxal-phosphate-dependent aminotransferase family.</text>
</comment>
<keyword evidence="4" id="KW-0289">Folate biosynthesis</keyword>
<dbReference type="CDD" id="cd01558">
    <property type="entry name" value="D-AAT_like"/>
    <property type="match status" value="1"/>
</dbReference>
<dbReference type="Proteomes" id="UP000288259">
    <property type="component" value="Unassembled WGS sequence"/>
</dbReference>
<dbReference type="SUPFAM" id="SSF56752">
    <property type="entry name" value="D-aminoacid aminotransferase-like PLP-dependent enzymes"/>
    <property type="match status" value="1"/>
</dbReference>
<protein>
    <recommendedName>
        <fullName evidence="9">Aminodeoxychorismate lyase</fullName>
        <ecNumber evidence="6">4.1.3.38</ecNumber>
    </recommendedName>
    <alternativeName>
        <fullName evidence="10">4-amino-4-deoxychorismate lyase</fullName>
    </alternativeName>
</protein>
<dbReference type="Pfam" id="PF01063">
    <property type="entry name" value="Aminotran_4"/>
    <property type="match status" value="1"/>
</dbReference>
<evidence type="ECO:0000256" key="2">
    <source>
        <dbReference type="ARBA" id="ARBA00009320"/>
    </source>
</evidence>
<dbReference type="InterPro" id="IPR001544">
    <property type="entry name" value="Aminotrans_IV"/>
</dbReference>
<dbReference type="FunFam" id="3.20.10.10:FF:000002">
    <property type="entry name" value="D-alanine aminotransferase"/>
    <property type="match status" value="1"/>
</dbReference>
<dbReference type="OrthoDB" id="21319at2"/>
<dbReference type="GO" id="GO:0008483">
    <property type="term" value="F:transaminase activity"/>
    <property type="evidence" value="ECO:0007669"/>
    <property type="project" value="UniProtKB-KW"/>
</dbReference>
<comment type="pathway">
    <text evidence="5">Cofactor biosynthesis; tetrahydrofolate biosynthesis; 4-aminobenzoate from chorismate: step 2/2.</text>
</comment>
<dbReference type="InterPro" id="IPR043131">
    <property type="entry name" value="BCAT-like_N"/>
</dbReference>
<evidence type="ECO:0000256" key="8">
    <source>
        <dbReference type="ARBA" id="ARBA00054027"/>
    </source>
</evidence>
<dbReference type="PANTHER" id="PTHR42743">
    <property type="entry name" value="AMINO-ACID AMINOTRANSFERASE"/>
    <property type="match status" value="1"/>
</dbReference>
<dbReference type="RefSeq" id="WP_126754829.1">
    <property type="nucleotide sequence ID" value="NZ_PIPY01000008.1"/>
</dbReference>
<keyword evidence="11" id="KW-0032">Aminotransferase</keyword>
<evidence type="ECO:0000256" key="7">
    <source>
        <dbReference type="ARBA" id="ARBA00049529"/>
    </source>
</evidence>
<dbReference type="EMBL" id="PIPY01000008">
    <property type="protein sequence ID" value="RUO59444.1"/>
    <property type="molecule type" value="Genomic_DNA"/>
</dbReference>
<evidence type="ECO:0000256" key="10">
    <source>
        <dbReference type="ARBA" id="ARBA00080135"/>
    </source>
</evidence>
<dbReference type="GO" id="GO:0008652">
    <property type="term" value="P:amino acid biosynthetic process"/>
    <property type="evidence" value="ECO:0007669"/>
    <property type="project" value="UniProtKB-ARBA"/>
</dbReference>